<feature type="region of interest" description="Disordered" evidence="1">
    <location>
        <begin position="270"/>
        <end position="311"/>
    </location>
</feature>
<protein>
    <submittedName>
        <fullName evidence="3">Protein saf1</fullName>
    </submittedName>
</protein>
<dbReference type="AlphaFoldDB" id="A0A7D8YU96"/>
<sequence>MPKEKSVNPAQAQRKADKAKAIKKGALPSSSIPAASKTEAQGRRNEKLARRNPDRLQKQLDELRAIETSGGKLTSHEKSVLEGLEKDIKAVKRARETLGDAAPKFSSGPRGDREGRGGFGGRGGGVLGKRRRDEGESSEEEVPEDVKAIPMPRDTPPPIPKEVLDKWYQKRRERMGHNNNDEGARARGTNANNTPLGDNARVPNRERTSIVNTPVAEAKTTYEAKPIVRDLRKEAVSFVPAAVRAKLDKSKGVGGLVEPEEADRLEKAGYMKAQGLEGRNGSVEIGRASEGRSLPPQSREVMMEEVEDEDG</sequence>
<feature type="compositionally biased region" description="Basic and acidic residues" evidence="1">
    <location>
        <begin position="175"/>
        <end position="185"/>
    </location>
</feature>
<accession>A0A7D8YU96</accession>
<feature type="region of interest" description="Disordered" evidence="1">
    <location>
        <begin position="95"/>
        <end position="161"/>
    </location>
</feature>
<dbReference type="OrthoDB" id="5597581at2759"/>
<dbReference type="InterPro" id="IPR019007">
    <property type="entry name" value="Wbp11/ELF5/Saf1_N"/>
</dbReference>
<evidence type="ECO:0000259" key="2">
    <source>
        <dbReference type="Pfam" id="PF09429"/>
    </source>
</evidence>
<evidence type="ECO:0000256" key="1">
    <source>
        <dbReference type="SAM" id="MobiDB-lite"/>
    </source>
</evidence>
<comment type="caution">
    <text evidence="3">The sequence shown here is derived from an EMBL/GenBank/DDBJ whole genome shotgun (WGS) entry which is preliminary data.</text>
</comment>
<dbReference type="GO" id="GO:0006396">
    <property type="term" value="P:RNA processing"/>
    <property type="evidence" value="ECO:0007669"/>
    <property type="project" value="InterPro"/>
</dbReference>
<dbReference type="Proteomes" id="UP000481288">
    <property type="component" value="Unassembled WGS sequence"/>
</dbReference>
<name>A0A7D8YU96_9HELO</name>
<feature type="region of interest" description="Disordered" evidence="1">
    <location>
        <begin position="1"/>
        <end position="58"/>
    </location>
</feature>
<gene>
    <name evidence="3" type="primary">saf1</name>
    <name evidence="3" type="ORF">LCER1_G001566</name>
</gene>
<evidence type="ECO:0000313" key="4">
    <source>
        <dbReference type="Proteomes" id="UP000481288"/>
    </source>
</evidence>
<dbReference type="EMBL" id="QGMG01000033">
    <property type="protein sequence ID" value="TVY58605.1"/>
    <property type="molecule type" value="Genomic_DNA"/>
</dbReference>
<feature type="compositionally biased region" description="Gly residues" evidence="1">
    <location>
        <begin position="117"/>
        <end position="127"/>
    </location>
</feature>
<organism evidence="3 4">
    <name type="scientific">Lachnellula cervina</name>
    <dbReference type="NCBI Taxonomy" id="1316786"/>
    <lineage>
        <taxon>Eukaryota</taxon>
        <taxon>Fungi</taxon>
        <taxon>Dikarya</taxon>
        <taxon>Ascomycota</taxon>
        <taxon>Pezizomycotina</taxon>
        <taxon>Leotiomycetes</taxon>
        <taxon>Helotiales</taxon>
        <taxon>Lachnaceae</taxon>
        <taxon>Lachnellula</taxon>
    </lineage>
</organism>
<evidence type="ECO:0000313" key="3">
    <source>
        <dbReference type="EMBL" id="TVY58605.1"/>
    </source>
</evidence>
<keyword evidence="4" id="KW-1185">Reference proteome</keyword>
<feature type="domain" description="Wbp11/ELF5/Saf1 N-terminal" evidence="2">
    <location>
        <begin position="4"/>
        <end position="93"/>
    </location>
</feature>
<reference evidence="3 4" key="1">
    <citation type="submission" date="2018-05" db="EMBL/GenBank/DDBJ databases">
        <title>Whole genome sequencing for identification of molecular markers to develop diagnostic detection tools for the regulated plant pathogen Lachnellula willkommii.</title>
        <authorList>
            <person name="Giroux E."/>
            <person name="Bilodeau G."/>
        </authorList>
    </citation>
    <scope>NUCLEOTIDE SEQUENCE [LARGE SCALE GENOMIC DNA]</scope>
    <source>
        <strain evidence="3 4">CBS 625.97</strain>
    </source>
</reference>
<feature type="compositionally biased region" description="Basic and acidic residues" evidence="1">
    <location>
        <begin position="40"/>
        <end position="58"/>
    </location>
</feature>
<proteinExistence type="predicted"/>
<dbReference type="Pfam" id="PF09429">
    <property type="entry name" value="Wbp11"/>
    <property type="match status" value="1"/>
</dbReference>
<feature type="region of interest" description="Disordered" evidence="1">
    <location>
        <begin position="175"/>
        <end position="214"/>
    </location>
</feature>